<evidence type="ECO:0000313" key="2">
    <source>
        <dbReference type="Proteomes" id="UP000178336"/>
    </source>
</evidence>
<name>A0A1F5GV23_9BACT</name>
<dbReference type="EMBL" id="MFBN01000011">
    <property type="protein sequence ID" value="OGD95733.1"/>
    <property type="molecule type" value="Genomic_DNA"/>
</dbReference>
<comment type="caution">
    <text evidence="1">The sequence shown here is derived from an EMBL/GenBank/DDBJ whole genome shotgun (WGS) entry which is preliminary data.</text>
</comment>
<protein>
    <submittedName>
        <fullName evidence="1">Uncharacterized protein</fullName>
    </submittedName>
</protein>
<sequence>MSDFLNGKLDNQEIRQKIVEYSYTSGYKPSVKLVDNIIDQFWFHDFYNSFLSDEVYLSYLLEYLNKGKPTKFNRFEFYNFFFEQLVQDKQDKATLSIIALDFEKHLTNSLNPSEYENLLKSLNIPKDKFDAQWMTKNHLGKIEEREGKTYFTWEHHTLTEFLVADYLLQNDDLLTELKKLIILEQDGVTAFITSWGGVLRFLLESSKVLEVYIWFVGFLEENKENVDDNLSELITFIDLKLSKELRTKVFNLIYGSYFDRSTWIPVWAWKGISKFIDEESYKRLKKDIKKWATHTETFVRRGNVEVIIGNLIEDKSPLITRKEAAFWEKKIISFINDPDDDGNGVLQRHGLYALAKLKKTSIIPLVDKVAGSGDSLLRDEFIQFCIATNPNSKHSIDHFIKGMKQGADIYARHGLYAITKKGSVKYLLTAIAEDDEFWKAFFDHESIFDKDDGDKRLLTNISNCLDDGIVSILKKIIFKVFQIHDIYQEDKSNFVRQIVLLINSKDGDFIFEIMDEISKQDETKSLNLFFDYEETLAILLTSDKLDAYFEKVKTLPSKIQERATSVVYIAKRTNGAAGEEVYKKAVELKKIKPVDEKTINAQWERQQAKSKLSVIKQFQQYLEPSPGKFFPEVFEFYLHNQIEIDEHFKNKGKKDRERLIKLAIDEGISKINPQEFKVTIPDKNTRQFTWSAVASYYGNILSIVKIFALEEIGKHRKNIIDFIPYAYSDDMSLIIELVEILEDKDLEYVNQVMSDKEHDTRYLIPSTYIYLVSHYAKNKCKLPSVLPVLKSFIGDEFIPDYEQIAAIESLCLFTTCADNDTKKLLNEILKDEKIKGLAEVANASLIQIYKDEKAIDWRINEIKKPLLFHRIEGGHSPGSAEMEIDWMAFAKPIINLGDERFFNKLFELLDYSFALLEEKESEPNIKEYWEYINYLWRIVTSYVENLKEKGSFIPVLALEAWIKKHSKDNNYNWLRLRIKELKNSYINYIRPFDKLSDGIDELNKTNVPAAKIAYFLFKSQYTETKLKDLIVGLNYFLEFASKDFSVYKKAKTVNDFKEKTLGQLIYELKKYQSKSLNKLVSSLSVVHEKRNEFTHELFMQDKDIRQLGEEAVEYTKNVEQCLQFIQEAWKEVLKLT</sequence>
<proteinExistence type="predicted"/>
<accession>A0A1F5GV23</accession>
<evidence type="ECO:0000313" key="1">
    <source>
        <dbReference type="EMBL" id="OGD95733.1"/>
    </source>
</evidence>
<gene>
    <name evidence="1" type="ORF">A3A48_02460</name>
</gene>
<dbReference type="InterPro" id="IPR016024">
    <property type="entry name" value="ARM-type_fold"/>
</dbReference>
<organism evidence="1 2">
    <name type="scientific">Candidatus Curtissbacteria bacterium RIFCSPLOWO2_01_FULL_37_9</name>
    <dbReference type="NCBI Taxonomy" id="1797724"/>
    <lineage>
        <taxon>Bacteria</taxon>
        <taxon>Candidatus Curtissiibacteriota</taxon>
    </lineage>
</organism>
<dbReference type="Proteomes" id="UP000178336">
    <property type="component" value="Unassembled WGS sequence"/>
</dbReference>
<dbReference type="AlphaFoldDB" id="A0A1F5GV23"/>
<dbReference type="SUPFAM" id="SSF48371">
    <property type="entry name" value="ARM repeat"/>
    <property type="match status" value="1"/>
</dbReference>
<reference evidence="1 2" key="1">
    <citation type="journal article" date="2016" name="Nat. Commun.">
        <title>Thousands of microbial genomes shed light on interconnected biogeochemical processes in an aquifer system.</title>
        <authorList>
            <person name="Anantharaman K."/>
            <person name="Brown C.T."/>
            <person name="Hug L.A."/>
            <person name="Sharon I."/>
            <person name="Castelle C.J."/>
            <person name="Probst A.J."/>
            <person name="Thomas B.C."/>
            <person name="Singh A."/>
            <person name="Wilkins M.J."/>
            <person name="Karaoz U."/>
            <person name="Brodie E.L."/>
            <person name="Williams K.H."/>
            <person name="Hubbard S.S."/>
            <person name="Banfield J.F."/>
        </authorList>
    </citation>
    <scope>NUCLEOTIDE SEQUENCE [LARGE SCALE GENOMIC DNA]</scope>
</reference>